<reference evidence="1 2" key="1">
    <citation type="journal article" date="2016" name="Mol. Biol. Evol.">
        <title>Comparative Genomics of Early-Diverging Mushroom-Forming Fungi Provides Insights into the Origins of Lignocellulose Decay Capabilities.</title>
        <authorList>
            <person name="Nagy L.G."/>
            <person name="Riley R."/>
            <person name="Tritt A."/>
            <person name="Adam C."/>
            <person name="Daum C."/>
            <person name="Floudas D."/>
            <person name="Sun H."/>
            <person name="Yadav J.S."/>
            <person name="Pangilinan J."/>
            <person name="Larsson K.H."/>
            <person name="Matsuura K."/>
            <person name="Barry K."/>
            <person name="Labutti K."/>
            <person name="Kuo R."/>
            <person name="Ohm R.A."/>
            <person name="Bhattacharya S.S."/>
            <person name="Shirouzu T."/>
            <person name="Yoshinaga Y."/>
            <person name="Martin F.M."/>
            <person name="Grigoriev I.V."/>
            <person name="Hibbett D.S."/>
        </authorList>
    </citation>
    <scope>NUCLEOTIDE SEQUENCE [LARGE SCALE GENOMIC DNA]</scope>
    <source>
        <strain evidence="1 2">CBS 109695</strain>
    </source>
</reference>
<sequence length="93" mass="10126">MSGSTAKGKEQPAKMLAAFVAKDPNAKYTFDSERGAPVSEICRAEDGTLSKECITVQMQSTKLFAAMQLHGFFCRLPMDPAQTHMECTPIPKA</sequence>
<proteinExistence type="predicted"/>
<protein>
    <submittedName>
        <fullName evidence="1">Uncharacterized protein</fullName>
    </submittedName>
</protein>
<dbReference type="AlphaFoldDB" id="A0A166M3Y1"/>
<gene>
    <name evidence="1" type="ORF">FIBSPDRAFT_858169</name>
</gene>
<keyword evidence="2" id="KW-1185">Reference proteome</keyword>
<dbReference type="EMBL" id="KV417531">
    <property type="protein sequence ID" value="KZP23614.1"/>
    <property type="molecule type" value="Genomic_DNA"/>
</dbReference>
<dbReference type="Proteomes" id="UP000076532">
    <property type="component" value="Unassembled WGS sequence"/>
</dbReference>
<organism evidence="1 2">
    <name type="scientific">Athelia psychrophila</name>
    <dbReference type="NCBI Taxonomy" id="1759441"/>
    <lineage>
        <taxon>Eukaryota</taxon>
        <taxon>Fungi</taxon>
        <taxon>Dikarya</taxon>
        <taxon>Basidiomycota</taxon>
        <taxon>Agaricomycotina</taxon>
        <taxon>Agaricomycetes</taxon>
        <taxon>Agaricomycetidae</taxon>
        <taxon>Atheliales</taxon>
        <taxon>Atheliaceae</taxon>
        <taxon>Athelia</taxon>
    </lineage>
</organism>
<accession>A0A166M3Y1</accession>
<name>A0A166M3Y1_9AGAM</name>
<dbReference type="OrthoDB" id="5277092at2759"/>
<evidence type="ECO:0000313" key="1">
    <source>
        <dbReference type="EMBL" id="KZP23614.1"/>
    </source>
</evidence>
<evidence type="ECO:0000313" key="2">
    <source>
        <dbReference type="Proteomes" id="UP000076532"/>
    </source>
</evidence>